<organism evidence="4 5">
    <name type="scientific">Nitratiruptor tergarcus DSM 16512</name>
    <dbReference type="NCBI Taxonomy" id="1069081"/>
    <lineage>
        <taxon>Bacteria</taxon>
        <taxon>Pseudomonadati</taxon>
        <taxon>Campylobacterota</taxon>
        <taxon>Epsilonproteobacteria</taxon>
        <taxon>Nautiliales</taxon>
        <taxon>Nitratiruptoraceae</taxon>
        <taxon>Nitratiruptor</taxon>
    </lineage>
</organism>
<dbReference type="InterPro" id="IPR048389">
    <property type="entry name" value="YciQ-like_C"/>
</dbReference>
<name>A0A1W1WRI1_9BACT</name>
<evidence type="ECO:0000313" key="4">
    <source>
        <dbReference type="EMBL" id="SMC08812.1"/>
    </source>
</evidence>
<evidence type="ECO:0000259" key="2">
    <source>
        <dbReference type="Pfam" id="PF09972"/>
    </source>
</evidence>
<evidence type="ECO:0000313" key="5">
    <source>
        <dbReference type="Proteomes" id="UP000192602"/>
    </source>
</evidence>
<dbReference type="Proteomes" id="UP000192602">
    <property type="component" value="Unassembled WGS sequence"/>
</dbReference>
<feature type="transmembrane region" description="Helical" evidence="1">
    <location>
        <begin position="231"/>
        <end position="248"/>
    </location>
</feature>
<dbReference type="Pfam" id="PF09972">
    <property type="entry name" value="DUF2207"/>
    <property type="match status" value="1"/>
</dbReference>
<dbReference type="Pfam" id="PF20990">
    <property type="entry name" value="DUF2207_C"/>
    <property type="match status" value="1"/>
</dbReference>
<keyword evidence="5" id="KW-1185">Reference proteome</keyword>
<feature type="transmembrane region" description="Helical" evidence="1">
    <location>
        <begin position="416"/>
        <end position="434"/>
    </location>
</feature>
<feature type="transmembrane region" description="Helical" evidence="1">
    <location>
        <begin position="446"/>
        <end position="465"/>
    </location>
</feature>
<feature type="domain" description="Predicted membrane protein YciQ-like C-terminal" evidence="3">
    <location>
        <begin position="263"/>
        <end position="550"/>
    </location>
</feature>
<evidence type="ECO:0000256" key="1">
    <source>
        <dbReference type="SAM" id="Phobius"/>
    </source>
</evidence>
<dbReference type="EMBL" id="FWWZ01000001">
    <property type="protein sequence ID" value="SMC08812.1"/>
    <property type="molecule type" value="Genomic_DNA"/>
</dbReference>
<evidence type="ECO:0000259" key="3">
    <source>
        <dbReference type="Pfam" id="PF20990"/>
    </source>
</evidence>
<reference evidence="5" key="1">
    <citation type="submission" date="2017-04" db="EMBL/GenBank/DDBJ databases">
        <authorList>
            <person name="Varghese N."/>
            <person name="Submissions S."/>
        </authorList>
    </citation>
    <scope>NUCLEOTIDE SEQUENCE [LARGE SCALE GENOMIC DNA]</scope>
    <source>
        <strain evidence="5">DSM 16512</strain>
    </source>
</reference>
<feature type="domain" description="DUF2207" evidence="2">
    <location>
        <begin position="19"/>
        <end position="207"/>
    </location>
</feature>
<dbReference type="OrthoDB" id="9767603at2"/>
<accession>A0A1W1WRI1</accession>
<sequence length="608" mass="69522">MKKILLFFIAFVISWAEHIENFKVDLTIYPDGSLHVQEDIVYNFGSLYRHGIYRDIPNAIKTDFLPKDIGLWDFKVLVDGQESPFEIIHMQQAIRIKIGDPNRTITGKHHYTISYNVAKGVLYQDEMHDAVRWNAIGTEWRVPISYAKVTVHLPPILSKSSIQVRTFLGRYGSTKNTASLQWLDDHTFEVEASKFDPHEGLTVEIAFPRGLLGQSGLENQRMGLLDYAKAFIQYPLLLLFLLYLFFFYKDHATSFSFSIHPVYKPPKDIGVLEAGLLYDRFAETKDFPASVIELAVKGFVSIEERDQEGFFANRETLIKKTAKKPQNLTPAQNILYFQILFPYGDTFILKKDEDIAQRIRSGFQSINQLLYDWSVKEGYFQENPQKLRIKFLAFSIFLLFVIFIVIVLVTHRMTDIPLLFSIGIPALFVGIGVWRLFRGRGLERFLGLWFIFIGGAVMIGFIASFSWQDILLSPIPFILIGVGAIFYIYRHIGLYTPKGVKVYRDLLGLKEFIQRAKAAQINYFLQEDPYFLDKLLPFAMLFDLTKHWLKFYEQFHSAQPSWYHGNFYHMQEFSENTSAVAAYAPSNSVGGGGSFSGGGSGGGGGGSW</sequence>
<gene>
    <name evidence="4" type="ORF">SAMN05660197_0586</name>
</gene>
<feature type="transmembrane region" description="Helical" evidence="1">
    <location>
        <begin position="391"/>
        <end position="410"/>
    </location>
</feature>
<protein>
    <submittedName>
        <fullName evidence="4">Predicted membrane protein</fullName>
    </submittedName>
</protein>
<feature type="transmembrane region" description="Helical" evidence="1">
    <location>
        <begin position="471"/>
        <end position="489"/>
    </location>
</feature>
<keyword evidence="1" id="KW-0472">Membrane</keyword>
<dbReference type="STRING" id="1069081.SAMN05660197_0586"/>
<keyword evidence="1" id="KW-0812">Transmembrane</keyword>
<dbReference type="RefSeq" id="WP_084275074.1">
    <property type="nucleotide sequence ID" value="NZ_AP026671.1"/>
</dbReference>
<dbReference type="InterPro" id="IPR018702">
    <property type="entry name" value="DUF2207"/>
</dbReference>
<proteinExistence type="predicted"/>
<keyword evidence="1" id="KW-1133">Transmembrane helix</keyword>
<dbReference type="AlphaFoldDB" id="A0A1W1WRI1"/>